<name>A0ABT6M201_9ACTN</name>
<dbReference type="Pfam" id="PF13546">
    <property type="entry name" value="DDE_5"/>
    <property type="match status" value="1"/>
</dbReference>
<comment type="caution">
    <text evidence="2">The sequence shown here is derived from an EMBL/GenBank/DDBJ whole genome shotgun (WGS) entry which is preliminary data.</text>
</comment>
<reference evidence="2 3" key="1">
    <citation type="submission" date="2023-04" db="EMBL/GenBank/DDBJ databases">
        <title>Forest soil microbial communities from Buena Vista Peninsula, Colon Province, Panama.</title>
        <authorList>
            <person name="Bouskill N."/>
        </authorList>
    </citation>
    <scope>NUCLEOTIDE SEQUENCE [LARGE SCALE GENOMIC DNA]</scope>
    <source>
        <strain evidence="2 3">GGS1</strain>
    </source>
</reference>
<sequence>MQVKLLDVPESVTDRERAEEWSDQLEELIMRAGKVFPRVELERRAALCLRGLLAPVSRKNGWQLSEHGGESTPWGQRHLLDRSVWDVDGLRDFTRRYVVEGLADDGEGAGPGGCGVLVVDETGFAKRGKTSAGVARQYSGAQGACRQITCGF</sequence>
<accession>A0ABT6M201</accession>
<dbReference type="EMBL" id="JARXVH010000025">
    <property type="protein sequence ID" value="MDH6221684.1"/>
    <property type="molecule type" value="Genomic_DNA"/>
</dbReference>
<evidence type="ECO:0000313" key="2">
    <source>
        <dbReference type="EMBL" id="MDH6221684.1"/>
    </source>
</evidence>
<keyword evidence="3" id="KW-1185">Reference proteome</keyword>
<protein>
    <submittedName>
        <fullName evidence="2">SRSO17 transposase</fullName>
    </submittedName>
</protein>
<feature type="domain" description="Transposase IS701-like DDE" evidence="1">
    <location>
        <begin position="37"/>
        <end position="143"/>
    </location>
</feature>
<organism evidence="2 3">
    <name type="scientific">Streptomyces pseudovenezuelae</name>
    <dbReference type="NCBI Taxonomy" id="67350"/>
    <lineage>
        <taxon>Bacteria</taxon>
        <taxon>Bacillati</taxon>
        <taxon>Actinomycetota</taxon>
        <taxon>Actinomycetes</taxon>
        <taxon>Kitasatosporales</taxon>
        <taxon>Streptomycetaceae</taxon>
        <taxon>Streptomyces</taxon>
        <taxon>Streptomyces aurantiacus group</taxon>
    </lineage>
</organism>
<dbReference type="PANTHER" id="PTHR33627:SF1">
    <property type="entry name" value="TRANSPOSASE"/>
    <property type="match status" value="1"/>
</dbReference>
<evidence type="ECO:0000313" key="3">
    <source>
        <dbReference type="Proteomes" id="UP001160499"/>
    </source>
</evidence>
<dbReference type="Proteomes" id="UP001160499">
    <property type="component" value="Unassembled WGS sequence"/>
</dbReference>
<dbReference type="RefSeq" id="WP_280882389.1">
    <property type="nucleotide sequence ID" value="NZ_JARXVH010000025.1"/>
</dbReference>
<dbReference type="InterPro" id="IPR039365">
    <property type="entry name" value="IS701-like"/>
</dbReference>
<gene>
    <name evidence="2" type="ORF">M2283_009031</name>
</gene>
<proteinExistence type="predicted"/>
<dbReference type="PANTHER" id="PTHR33627">
    <property type="entry name" value="TRANSPOSASE"/>
    <property type="match status" value="1"/>
</dbReference>
<dbReference type="InterPro" id="IPR038721">
    <property type="entry name" value="IS701-like_DDE_dom"/>
</dbReference>
<evidence type="ECO:0000259" key="1">
    <source>
        <dbReference type="Pfam" id="PF13546"/>
    </source>
</evidence>